<dbReference type="AlphaFoldDB" id="A0AAD8NHM8"/>
<feature type="compositionally biased region" description="Acidic residues" evidence="2">
    <location>
        <begin position="76"/>
        <end position="89"/>
    </location>
</feature>
<comment type="caution">
    <text evidence="3">The sequence shown here is derived from an EMBL/GenBank/DDBJ whole genome shotgun (WGS) entry which is preliminary data.</text>
</comment>
<protein>
    <recommendedName>
        <fullName evidence="5">Transposase, Ptta/En/Spm, plant</fullName>
    </recommendedName>
</protein>
<proteinExistence type="predicted"/>
<dbReference type="Pfam" id="PF03004">
    <property type="entry name" value="Transposase_24"/>
    <property type="match status" value="1"/>
</dbReference>
<feature type="coiled-coil region" evidence="1">
    <location>
        <begin position="394"/>
        <end position="432"/>
    </location>
</feature>
<dbReference type="EMBL" id="JAUHHV010000011">
    <property type="protein sequence ID" value="KAK1408331.1"/>
    <property type="molecule type" value="Genomic_DNA"/>
</dbReference>
<evidence type="ECO:0000313" key="3">
    <source>
        <dbReference type="EMBL" id="KAK1408331.1"/>
    </source>
</evidence>
<organism evidence="3 4">
    <name type="scientific">Tagetes erecta</name>
    <name type="common">African marigold</name>
    <dbReference type="NCBI Taxonomy" id="13708"/>
    <lineage>
        <taxon>Eukaryota</taxon>
        <taxon>Viridiplantae</taxon>
        <taxon>Streptophyta</taxon>
        <taxon>Embryophyta</taxon>
        <taxon>Tracheophyta</taxon>
        <taxon>Spermatophyta</taxon>
        <taxon>Magnoliopsida</taxon>
        <taxon>eudicotyledons</taxon>
        <taxon>Gunneridae</taxon>
        <taxon>Pentapetalae</taxon>
        <taxon>asterids</taxon>
        <taxon>campanulids</taxon>
        <taxon>Asterales</taxon>
        <taxon>Asteraceae</taxon>
        <taxon>Asteroideae</taxon>
        <taxon>Heliantheae alliance</taxon>
        <taxon>Tageteae</taxon>
        <taxon>Tagetes</taxon>
    </lineage>
</organism>
<evidence type="ECO:0008006" key="5">
    <source>
        <dbReference type="Google" id="ProtNLM"/>
    </source>
</evidence>
<evidence type="ECO:0000256" key="1">
    <source>
        <dbReference type="SAM" id="Coils"/>
    </source>
</evidence>
<dbReference type="PANTHER" id="PTHR33411:SF33">
    <property type="entry name" value="TRANSPOSASE, PTTA_EN_SPM, PLANT-RELATED"/>
    <property type="match status" value="1"/>
</dbReference>
<keyword evidence="4" id="KW-1185">Reference proteome</keyword>
<name>A0AAD8NHM8_TARER</name>
<accession>A0AAD8NHM8</accession>
<gene>
    <name evidence="3" type="ORF">QVD17_40008</name>
</gene>
<sequence>MSDSTFVTTSGRHRIIRGGHIGYTTGPGSSSRGGAGDPMGDLDGVFRQARLGDMDRVPDQPRSVRRLSMTNGQEDDRYDEDDDEDEDDMDHPSQIDSTCGDETRNSSQKKWISRVGEKFASSEVHKSISFILREFLRGPWTSYTKVPPSVFAEMYDRFKTRYNWDTDNDQNVKEGFHNVLKSRYRDIMSNLRKISTKKAIKAGNDIDPEVDARFDIIRNFPPRLVAHSVWKDLCDIWDSPEWKKKSLSGKKNRASADKGGKTSRHTGGSIGYDEHRIRLKRKWGREPSFKELFLATHLKKKSKARFFAGELGLNNLEELVFCTPRARQAYINYLEEMLKVYGPDFTEDDPDVWVRVQTGGSMTRVFGIGSSDLGYLVTGIPSSSQGLTPSYTEYRLSQQKVQKLEAQIQNQFEDERREREQWQQQIQQQFEETLQKQLRDFMEKFEKQPPSN</sequence>
<feature type="compositionally biased region" description="Polar residues" evidence="2">
    <location>
        <begin position="1"/>
        <end position="10"/>
    </location>
</feature>
<dbReference type="Proteomes" id="UP001229421">
    <property type="component" value="Unassembled WGS sequence"/>
</dbReference>
<dbReference type="PANTHER" id="PTHR33411">
    <property type="entry name" value="OS08G0392500 PROTEIN"/>
    <property type="match status" value="1"/>
</dbReference>
<feature type="compositionally biased region" description="Basic and acidic residues" evidence="2">
    <location>
        <begin position="50"/>
        <end position="59"/>
    </location>
</feature>
<evidence type="ECO:0000256" key="2">
    <source>
        <dbReference type="SAM" id="MobiDB-lite"/>
    </source>
</evidence>
<dbReference type="InterPro" id="IPR004252">
    <property type="entry name" value="Probable_transposase_24"/>
</dbReference>
<feature type="region of interest" description="Disordered" evidence="2">
    <location>
        <begin position="1"/>
        <end position="107"/>
    </location>
</feature>
<keyword evidence="1" id="KW-0175">Coiled coil</keyword>
<feature type="region of interest" description="Disordered" evidence="2">
    <location>
        <begin position="248"/>
        <end position="270"/>
    </location>
</feature>
<evidence type="ECO:0000313" key="4">
    <source>
        <dbReference type="Proteomes" id="UP001229421"/>
    </source>
</evidence>
<reference evidence="3" key="1">
    <citation type="journal article" date="2023" name="bioRxiv">
        <title>Improved chromosome-level genome assembly for marigold (Tagetes erecta).</title>
        <authorList>
            <person name="Jiang F."/>
            <person name="Yuan L."/>
            <person name="Wang S."/>
            <person name="Wang H."/>
            <person name="Xu D."/>
            <person name="Wang A."/>
            <person name="Fan W."/>
        </authorList>
    </citation>
    <scope>NUCLEOTIDE SEQUENCE</scope>
    <source>
        <strain evidence="3">WSJ</strain>
        <tissue evidence="3">Leaf</tissue>
    </source>
</reference>